<gene>
    <name evidence="1" type="ORF">OB955_17515</name>
</gene>
<dbReference type="InterPro" id="IPR006311">
    <property type="entry name" value="TAT_signal"/>
</dbReference>
<evidence type="ECO:0000313" key="2">
    <source>
        <dbReference type="Proteomes" id="UP001320972"/>
    </source>
</evidence>
<dbReference type="RefSeq" id="WP_338008598.1">
    <property type="nucleotide sequence ID" value="NZ_JAOPKB010000012.1"/>
</dbReference>
<reference evidence="1 2" key="1">
    <citation type="submission" date="2022-09" db="EMBL/GenBank/DDBJ databases">
        <title>Enrichment on poylsaccharides allowed isolation of novel metabolic and taxonomic groups of Haloarchaea.</title>
        <authorList>
            <person name="Sorokin D.Y."/>
            <person name="Elcheninov A.G."/>
            <person name="Khizhniak T.V."/>
            <person name="Kolganova T.V."/>
            <person name="Kublanov I.V."/>
        </authorList>
    </citation>
    <scope>NUCLEOTIDE SEQUENCE [LARGE SCALE GENOMIC DNA]</scope>
    <source>
        <strain evidence="1 2">AArc-m2/3/4</strain>
    </source>
</reference>
<dbReference type="Proteomes" id="UP001320972">
    <property type="component" value="Unassembled WGS sequence"/>
</dbReference>
<dbReference type="Pfam" id="PF20127">
    <property type="entry name" value="DUF6517"/>
    <property type="match status" value="1"/>
</dbReference>
<evidence type="ECO:0000313" key="1">
    <source>
        <dbReference type="EMBL" id="MCU4974521.1"/>
    </source>
</evidence>
<name>A0ABT2QI26_9EURY</name>
<accession>A0ABT2QI26</accession>
<dbReference type="PROSITE" id="PS51257">
    <property type="entry name" value="PROKAR_LIPOPROTEIN"/>
    <property type="match status" value="1"/>
</dbReference>
<proteinExistence type="predicted"/>
<protein>
    <submittedName>
        <fullName evidence="1">DUF6517 family protein</fullName>
    </submittedName>
</protein>
<keyword evidence="2" id="KW-1185">Reference proteome</keyword>
<organism evidence="1 2">
    <name type="scientific">Natronoglomus mannanivorans</name>
    <dbReference type="NCBI Taxonomy" id="2979990"/>
    <lineage>
        <taxon>Archaea</taxon>
        <taxon>Methanobacteriati</taxon>
        <taxon>Methanobacteriota</taxon>
        <taxon>Stenosarchaea group</taxon>
        <taxon>Halobacteria</taxon>
        <taxon>Halobacteriales</taxon>
        <taxon>Natrialbaceae</taxon>
        <taxon>Natronoglomus</taxon>
    </lineage>
</organism>
<dbReference type="InterPro" id="IPR045396">
    <property type="entry name" value="DUF6517"/>
</dbReference>
<dbReference type="PROSITE" id="PS51318">
    <property type="entry name" value="TAT"/>
    <property type="match status" value="1"/>
</dbReference>
<dbReference type="EMBL" id="JAOPKB010000012">
    <property type="protein sequence ID" value="MCU4974521.1"/>
    <property type="molecule type" value="Genomic_DNA"/>
</dbReference>
<comment type="caution">
    <text evidence="1">The sequence shown here is derived from an EMBL/GenBank/DDBJ whole genome shotgun (WGS) entry which is preliminary data.</text>
</comment>
<sequence length="218" mass="23861">MTTRRAVLAAGATGALALSSGCLGFVTGSEALEFDASKVLPADAALEETGYEHHDSGWERIEETVSVGVEREIHASLWNAVYSKEVSIQGQRQEAAMFAAVSLPAMEIAGSTQNPLDDMDNREILDEVRDQIEGNYGSLRDIRHHERTVVSILGADRSVDVFAARTDLEGEEMELRLPLTTFTHEDDLLVLVGGYPRLLPDEGVNIEVLMESIEHPLE</sequence>